<comment type="caution">
    <text evidence="3">The sequence shown here is derived from an EMBL/GenBank/DDBJ whole genome shotgun (WGS) entry which is preliminary data.</text>
</comment>
<dbReference type="Proteomes" id="UP000685013">
    <property type="component" value="Chromosome 16"/>
</dbReference>
<keyword evidence="4" id="KW-1185">Reference proteome</keyword>
<evidence type="ECO:0000256" key="1">
    <source>
        <dbReference type="SAM" id="SignalP"/>
    </source>
</evidence>
<feature type="chain" id="PRO_5043719889" description="Bifunctional inhibitor/plant lipid transfer protein/seed storage helical domain-containing protein" evidence="1">
    <location>
        <begin position="32"/>
        <end position="146"/>
    </location>
</feature>
<feature type="domain" description="Bifunctional inhibitor/plant lipid transfer protein/seed storage helical" evidence="2">
    <location>
        <begin position="19"/>
        <end position="100"/>
    </location>
</feature>
<organism evidence="3 4">
    <name type="scientific">Cucurbita argyrosperma subsp. sororia</name>
    <dbReference type="NCBI Taxonomy" id="37648"/>
    <lineage>
        <taxon>Eukaryota</taxon>
        <taxon>Viridiplantae</taxon>
        <taxon>Streptophyta</taxon>
        <taxon>Embryophyta</taxon>
        <taxon>Tracheophyta</taxon>
        <taxon>Spermatophyta</taxon>
        <taxon>Magnoliopsida</taxon>
        <taxon>eudicotyledons</taxon>
        <taxon>Gunneridae</taxon>
        <taxon>Pentapetalae</taxon>
        <taxon>rosids</taxon>
        <taxon>fabids</taxon>
        <taxon>Cucurbitales</taxon>
        <taxon>Cucurbitaceae</taxon>
        <taxon>Cucurbiteae</taxon>
        <taxon>Cucurbita</taxon>
    </lineage>
</organism>
<evidence type="ECO:0000259" key="2">
    <source>
        <dbReference type="Pfam" id="PF14368"/>
    </source>
</evidence>
<feature type="signal peptide" evidence="1">
    <location>
        <begin position="1"/>
        <end position="31"/>
    </location>
</feature>
<proteinExistence type="predicted"/>
<name>A0AAV6MA87_9ROSI</name>
<dbReference type="PANTHER" id="PTHR33286:SF32">
    <property type="entry name" value="BIFUNCTIONAL INHIBITOR_PLANT LIPID TRANSFER PROTEIN_SEED STORAGE HELICAL DOMAIN-CONTAINING PROTEIN"/>
    <property type="match status" value="1"/>
</dbReference>
<dbReference type="EMBL" id="JAGKQH010000016">
    <property type="protein sequence ID" value="KAG6577654.1"/>
    <property type="molecule type" value="Genomic_DNA"/>
</dbReference>
<sequence>MVGMGIGMRRWGLVLAVVAVVMAVAVGEVAALTAAQCKAERDMAVKECLPVVFGSNPSPACCQRARVSHTECICPAVTPKLMTYVDPNRAIRLIESCGRKRLSRNGGGGMQAPPAASSFPGFLIAPSLEKGLEADPSRGRRPVNFW</sequence>
<dbReference type="AlphaFoldDB" id="A0AAV6MA87"/>
<dbReference type="InterPro" id="IPR016140">
    <property type="entry name" value="Bifunc_inhib/LTP/seed_store"/>
</dbReference>
<protein>
    <recommendedName>
        <fullName evidence="2">Bifunctional inhibitor/plant lipid transfer protein/seed storage helical domain-containing protein</fullName>
    </recommendedName>
</protein>
<keyword evidence="1" id="KW-0732">Signal</keyword>
<evidence type="ECO:0000313" key="3">
    <source>
        <dbReference type="EMBL" id="KAG6577654.1"/>
    </source>
</evidence>
<feature type="non-terminal residue" evidence="3">
    <location>
        <position position="1"/>
    </location>
</feature>
<dbReference type="Pfam" id="PF14368">
    <property type="entry name" value="LTP_2"/>
    <property type="match status" value="1"/>
</dbReference>
<reference evidence="3 4" key="1">
    <citation type="journal article" date="2021" name="Hortic Res">
        <title>The domestication of Cucurbita argyrosperma as revealed by the genome of its wild relative.</title>
        <authorList>
            <person name="Barrera-Redondo J."/>
            <person name="Sanchez-de la Vega G."/>
            <person name="Aguirre-Liguori J.A."/>
            <person name="Castellanos-Morales G."/>
            <person name="Gutierrez-Guerrero Y.T."/>
            <person name="Aguirre-Dugua X."/>
            <person name="Aguirre-Planter E."/>
            <person name="Tenaillon M.I."/>
            <person name="Lira-Saade R."/>
            <person name="Eguiarte L.E."/>
        </authorList>
    </citation>
    <scope>NUCLEOTIDE SEQUENCE [LARGE SCALE GENOMIC DNA]</scope>
    <source>
        <strain evidence="3">JBR-2021</strain>
    </source>
</reference>
<gene>
    <name evidence="3" type="ORF">SDJN03_25228</name>
</gene>
<dbReference type="PANTHER" id="PTHR33286">
    <property type="entry name" value="BIFUNCTIONAL INHIBITOR/LIPID-TRANSFER PROTEIN/SEED STORAGE 2S ALBUMIN SUPERFAMILY PROTEIN"/>
    <property type="match status" value="1"/>
</dbReference>
<accession>A0AAV6MA87</accession>
<evidence type="ECO:0000313" key="4">
    <source>
        <dbReference type="Proteomes" id="UP000685013"/>
    </source>
</evidence>